<dbReference type="InterPro" id="IPR006602">
    <property type="entry name" value="DM10_dom"/>
</dbReference>
<dbReference type="PROSITE" id="PS51336">
    <property type="entry name" value="DM10"/>
    <property type="match status" value="1"/>
</dbReference>
<dbReference type="Gene3D" id="3.30.70.141">
    <property type="entry name" value="Nucleoside diphosphate kinase-like domain"/>
    <property type="match status" value="2"/>
</dbReference>
<evidence type="ECO:0000313" key="12">
    <source>
        <dbReference type="EMBL" id="CAI2373010.1"/>
    </source>
</evidence>
<dbReference type="GO" id="GO:0006241">
    <property type="term" value="P:CTP biosynthetic process"/>
    <property type="evidence" value="ECO:0007669"/>
    <property type="project" value="InterPro"/>
</dbReference>
<dbReference type="PANTHER" id="PTHR43109:SF2">
    <property type="entry name" value="NUCLEOSIDE DIPHOSPHATE KINASE 7"/>
    <property type="match status" value="1"/>
</dbReference>
<comment type="subcellular location">
    <subcellularLocation>
        <location evidence="1">Cell projection</location>
        <location evidence="1">Cilium</location>
    </subcellularLocation>
    <subcellularLocation>
        <location evidence="2">Cytoplasm</location>
        <location evidence="2">Cytoskeleton</location>
    </subcellularLocation>
</comment>
<evidence type="ECO:0000256" key="2">
    <source>
        <dbReference type="ARBA" id="ARBA00004245"/>
    </source>
</evidence>
<dbReference type="PIRSF" id="PIRSF036503">
    <property type="entry name" value="NDK7"/>
    <property type="match status" value="1"/>
</dbReference>
<dbReference type="GO" id="GO:0005879">
    <property type="term" value="C:axonemal microtubule"/>
    <property type="evidence" value="ECO:0007669"/>
    <property type="project" value="TreeGrafter"/>
</dbReference>
<dbReference type="Gene3D" id="2.30.29.170">
    <property type="match status" value="1"/>
</dbReference>
<organism evidence="12 13">
    <name type="scientific">Euplotes crassus</name>
    <dbReference type="NCBI Taxonomy" id="5936"/>
    <lineage>
        <taxon>Eukaryota</taxon>
        <taxon>Sar</taxon>
        <taxon>Alveolata</taxon>
        <taxon>Ciliophora</taxon>
        <taxon>Intramacronucleata</taxon>
        <taxon>Spirotrichea</taxon>
        <taxon>Hypotrichia</taxon>
        <taxon>Euplotida</taxon>
        <taxon>Euplotidae</taxon>
        <taxon>Moneuplotes</taxon>
    </lineage>
</organism>
<dbReference type="InterPro" id="IPR011410">
    <property type="entry name" value="NDPK7"/>
</dbReference>
<evidence type="ECO:0000256" key="9">
    <source>
        <dbReference type="RuleBase" id="RU004011"/>
    </source>
</evidence>
<dbReference type="SMART" id="SM00676">
    <property type="entry name" value="DM10"/>
    <property type="match status" value="1"/>
</dbReference>
<dbReference type="GO" id="GO:0005524">
    <property type="term" value="F:ATP binding"/>
    <property type="evidence" value="ECO:0007669"/>
    <property type="project" value="UniProtKB-KW"/>
</dbReference>
<keyword evidence="13" id="KW-1185">Reference proteome</keyword>
<keyword evidence="10" id="KW-0418">Kinase</keyword>
<evidence type="ECO:0000256" key="5">
    <source>
        <dbReference type="ARBA" id="ARBA00023273"/>
    </source>
</evidence>
<dbReference type="EMBL" id="CAMPGE010014334">
    <property type="protein sequence ID" value="CAI2373010.1"/>
    <property type="molecule type" value="Genomic_DNA"/>
</dbReference>
<sequence length="375" mass="42117">MSASENRFVFIVEWYDEQACLIRSYNLTYYLDDHTIDMFDIKNKRIFLKRTAYKGINLEDLHIGSIVTIYSRQLKVVKYADAYTQNAFDASSEKTFAMIKPDAYLNIGKIISLIFQAGFKINKMKMSRFTEDTAGIFYGEHKGKHFYPNLVDFVTSDVCVGLELVRENAILAWRELLGPTNTQRAKEEAPESIRAQFGSDGTRNACHGSDSPASAERELGIFFGSGSVMPSTSLQNNCTCGIIKPHIVKAGLAGEIVQMILDEGFEISALQVFNLDTPAAEEFLEVYKGVLPEFLPIVEELTTGPCIVMEIRQEDVVEAFRKLCGPHDPEIAKSLRPSTIRAKFGIDRVANAIQCTDLEEDGVLECEYFFNLLQS</sequence>
<keyword evidence="7 10" id="KW-0067">ATP-binding</keyword>
<evidence type="ECO:0000256" key="10">
    <source>
        <dbReference type="RuleBase" id="RU004013"/>
    </source>
</evidence>
<feature type="binding site" evidence="8">
    <location>
        <position position="204"/>
    </location>
    <ligand>
        <name>ATP</name>
        <dbReference type="ChEBI" id="CHEBI:30616"/>
    </ligand>
</feature>
<feature type="binding site" evidence="8">
    <location>
        <position position="174"/>
    </location>
    <ligand>
        <name>ATP</name>
        <dbReference type="ChEBI" id="CHEBI:30616"/>
    </ligand>
</feature>
<dbReference type="PRINTS" id="PR01243">
    <property type="entry name" value="NUCDPKINASE"/>
</dbReference>
<evidence type="ECO:0000256" key="4">
    <source>
        <dbReference type="ARBA" id="ARBA00023212"/>
    </source>
</evidence>
<dbReference type="SMART" id="SM00562">
    <property type="entry name" value="NDK"/>
    <property type="match status" value="2"/>
</dbReference>
<keyword evidence="5" id="KW-0966">Cell projection</keyword>
<feature type="binding site" evidence="8">
    <location>
        <position position="180"/>
    </location>
    <ligand>
        <name>ATP</name>
        <dbReference type="ChEBI" id="CHEBI:30616"/>
    </ligand>
</feature>
<dbReference type="Pfam" id="PF00334">
    <property type="entry name" value="NDK"/>
    <property type="match status" value="2"/>
</dbReference>
<evidence type="ECO:0000256" key="8">
    <source>
        <dbReference type="PROSITE-ProRule" id="PRU00706"/>
    </source>
</evidence>
<dbReference type="InterPro" id="IPR023005">
    <property type="entry name" value="Nucleoside_diP_kinase_AS"/>
</dbReference>
<reference evidence="12" key="1">
    <citation type="submission" date="2023-07" db="EMBL/GenBank/DDBJ databases">
        <authorList>
            <consortium name="AG Swart"/>
            <person name="Singh M."/>
            <person name="Singh A."/>
            <person name="Seah K."/>
            <person name="Emmerich C."/>
        </authorList>
    </citation>
    <scope>NUCLEOTIDE SEQUENCE</scope>
    <source>
        <strain evidence="12">DP1</strain>
    </source>
</reference>
<keyword evidence="3" id="KW-0963">Cytoplasm</keyword>
<evidence type="ECO:0000256" key="7">
    <source>
        <dbReference type="PIRSR" id="PIRSR036503-51"/>
    </source>
</evidence>
<dbReference type="GO" id="GO:0006183">
    <property type="term" value="P:GTP biosynthetic process"/>
    <property type="evidence" value="ECO:0007669"/>
    <property type="project" value="InterPro"/>
</dbReference>
<comment type="caution">
    <text evidence="12">The sequence shown here is derived from an EMBL/GenBank/DDBJ whole genome shotgun (WGS) entry which is preliminary data.</text>
</comment>
<keyword evidence="10" id="KW-0808">Transferase</keyword>
<name>A0AAD2CW06_EUPCR</name>
<protein>
    <recommendedName>
        <fullName evidence="10">Nucleoside diphosphate kinase</fullName>
        <ecNumber evidence="10">2.7.4.6</ecNumber>
    </recommendedName>
</protein>
<dbReference type="Proteomes" id="UP001295684">
    <property type="component" value="Unassembled WGS sequence"/>
</dbReference>
<dbReference type="GO" id="GO:0004550">
    <property type="term" value="F:nucleoside diphosphate kinase activity"/>
    <property type="evidence" value="ECO:0007669"/>
    <property type="project" value="UniProtKB-EC"/>
</dbReference>
<comment type="similarity">
    <text evidence="8 9">Belongs to the NDK family.</text>
</comment>
<dbReference type="InterPro" id="IPR037993">
    <property type="entry name" value="NDPk7B"/>
</dbReference>
<dbReference type="InterPro" id="IPR057579">
    <property type="entry name" value="DM10_NDK7"/>
</dbReference>
<dbReference type="EC" id="2.7.4.6" evidence="10"/>
<dbReference type="FunFam" id="3.30.70.141:FF:000004">
    <property type="entry name" value="Nucleoside diphosphate kinase 7"/>
    <property type="match status" value="1"/>
</dbReference>
<feature type="binding site" evidence="8">
    <location>
        <position position="100"/>
    </location>
    <ligand>
        <name>ATP</name>
        <dbReference type="ChEBI" id="CHEBI:30616"/>
    </ligand>
</feature>
<feature type="active site" description="Pros-phosphohistidine intermediate" evidence="6 8">
    <location>
        <position position="207"/>
    </location>
</feature>
<evidence type="ECO:0000313" key="13">
    <source>
        <dbReference type="Proteomes" id="UP001295684"/>
    </source>
</evidence>
<dbReference type="CDD" id="cd04412">
    <property type="entry name" value="NDPk7B"/>
    <property type="match status" value="1"/>
</dbReference>
<dbReference type="PANTHER" id="PTHR43109">
    <property type="entry name" value="NUCLEOSIDE DIPHOSPHATE KINASE 7"/>
    <property type="match status" value="1"/>
</dbReference>
<feature type="binding site" evidence="8">
    <location>
        <position position="146"/>
    </location>
    <ligand>
        <name>ATP</name>
        <dbReference type="ChEBI" id="CHEBI:30616"/>
    </ligand>
</feature>
<keyword evidence="4" id="KW-0206">Cytoskeleton</keyword>
<comment type="caution">
    <text evidence="8">Lacks conserved residue(s) required for the propagation of feature annotation.</text>
</comment>
<keyword evidence="7 10" id="KW-0547">Nucleotide-binding</keyword>
<dbReference type="AlphaFoldDB" id="A0AAD2CW06"/>
<comment type="catalytic activity">
    <reaction evidence="10">
        <text>a 2'-deoxyribonucleoside 5'-diphosphate + ATP = a 2'-deoxyribonucleoside 5'-triphosphate + ADP</text>
        <dbReference type="Rhea" id="RHEA:44640"/>
        <dbReference type="ChEBI" id="CHEBI:30616"/>
        <dbReference type="ChEBI" id="CHEBI:61560"/>
        <dbReference type="ChEBI" id="CHEBI:73316"/>
        <dbReference type="ChEBI" id="CHEBI:456216"/>
        <dbReference type="EC" id="2.7.4.6"/>
    </reaction>
</comment>
<evidence type="ECO:0000256" key="6">
    <source>
        <dbReference type="PIRSR" id="PIRSR036503-50"/>
    </source>
</evidence>
<proteinExistence type="inferred from homology"/>
<dbReference type="InterPro" id="IPR034907">
    <property type="entry name" value="NDK-like_dom"/>
</dbReference>
<dbReference type="Pfam" id="PF25364">
    <property type="entry name" value="PH_NDK7_N"/>
    <property type="match status" value="1"/>
</dbReference>
<evidence type="ECO:0000259" key="11">
    <source>
        <dbReference type="PROSITE" id="PS51336"/>
    </source>
</evidence>
<dbReference type="InterPro" id="IPR036850">
    <property type="entry name" value="NDK-like_dom_sf"/>
</dbReference>
<evidence type="ECO:0000256" key="1">
    <source>
        <dbReference type="ARBA" id="ARBA00004138"/>
    </source>
</evidence>
<dbReference type="GO" id="GO:0006228">
    <property type="term" value="P:UTP biosynthetic process"/>
    <property type="evidence" value="ECO:0007669"/>
    <property type="project" value="InterPro"/>
</dbReference>
<dbReference type="SUPFAM" id="SSF54919">
    <property type="entry name" value="Nucleoside diphosphate kinase, NDK"/>
    <property type="match status" value="2"/>
</dbReference>
<evidence type="ECO:0000256" key="3">
    <source>
        <dbReference type="ARBA" id="ARBA00022490"/>
    </source>
</evidence>
<dbReference type="InterPro" id="IPR001564">
    <property type="entry name" value="Nucleoside_diP_kinase"/>
</dbReference>
<feature type="domain" description="DM10" evidence="11">
    <location>
        <begin position="4"/>
        <end position="92"/>
    </location>
</feature>
<dbReference type="PROSITE" id="PS51374">
    <property type="entry name" value="NDPK_LIKE"/>
    <property type="match status" value="2"/>
</dbReference>
<accession>A0AAD2CW06</accession>
<gene>
    <name evidence="12" type="ORF">ECRASSUSDP1_LOCUS14347</name>
</gene>
<dbReference type="PROSITE" id="PS00469">
    <property type="entry name" value="NDPK"/>
    <property type="match status" value="1"/>
</dbReference>
<feature type="binding site" evidence="8">
    <location>
        <position position="194"/>
    </location>
    <ligand>
        <name>ATP</name>
        <dbReference type="ChEBI" id="CHEBI:30616"/>
    </ligand>
</feature>